<protein>
    <recommendedName>
        <fullName evidence="4">Pyridoxine 5'-phosphate synthase</fullName>
        <shortName evidence="4">PNP synthase</shortName>
        <ecNumber evidence="4">2.6.99.2</ecNumber>
    </recommendedName>
</protein>
<comment type="catalytic activity">
    <reaction evidence="4">
        <text>3-amino-2-oxopropyl phosphate + 1-deoxy-D-xylulose 5-phosphate = pyridoxine 5'-phosphate + phosphate + 2 H2O + H(+)</text>
        <dbReference type="Rhea" id="RHEA:15265"/>
        <dbReference type="ChEBI" id="CHEBI:15377"/>
        <dbReference type="ChEBI" id="CHEBI:15378"/>
        <dbReference type="ChEBI" id="CHEBI:43474"/>
        <dbReference type="ChEBI" id="CHEBI:57279"/>
        <dbReference type="ChEBI" id="CHEBI:57792"/>
        <dbReference type="ChEBI" id="CHEBI:58589"/>
        <dbReference type="EC" id="2.6.99.2"/>
    </reaction>
</comment>
<keyword evidence="6" id="KW-1185">Reference proteome</keyword>
<evidence type="ECO:0000313" key="5">
    <source>
        <dbReference type="EMBL" id="GGB35936.1"/>
    </source>
</evidence>
<organism evidence="5 6">
    <name type="scientific">Tistrella bauzanensis</name>
    <dbReference type="NCBI Taxonomy" id="657419"/>
    <lineage>
        <taxon>Bacteria</taxon>
        <taxon>Pseudomonadati</taxon>
        <taxon>Pseudomonadota</taxon>
        <taxon>Alphaproteobacteria</taxon>
        <taxon>Geminicoccales</taxon>
        <taxon>Geminicoccaceae</taxon>
        <taxon>Tistrella</taxon>
    </lineage>
</organism>
<comment type="similarity">
    <text evidence="4">Belongs to the PNP synthase family.</text>
</comment>
<evidence type="ECO:0000256" key="1">
    <source>
        <dbReference type="ARBA" id="ARBA00022490"/>
    </source>
</evidence>
<feature type="binding site" evidence="4">
    <location>
        <position position="68"/>
    </location>
    <ligand>
        <name>1-deoxy-D-xylulose 5-phosphate</name>
        <dbReference type="ChEBI" id="CHEBI:57792"/>
    </ligand>
</feature>
<reference evidence="6" key="1">
    <citation type="journal article" date="2019" name="Int. J. Syst. Evol. Microbiol.">
        <title>The Global Catalogue of Microorganisms (GCM) 10K type strain sequencing project: providing services to taxonomists for standard genome sequencing and annotation.</title>
        <authorList>
            <consortium name="The Broad Institute Genomics Platform"/>
            <consortium name="The Broad Institute Genome Sequencing Center for Infectious Disease"/>
            <person name="Wu L."/>
            <person name="Ma J."/>
        </authorList>
    </citation>
    <scope>NUCLEOTIDE SEQUENCE [LARGE SCALE GENOMIC DNA]</scope>
    <source>
        <strain evidence="6">CGMCC 1.10188</strain>
    </source>
</reference>
<dbReference type="HAMAP" id="MF_00279">
    <property type="entry name" value="PdxJ"/>
    <property type="match status" value="1"/>
</dbReference>
<evidence type="ECO:0000256" key="4">
    <source>
        <dbReference type="HAMAP-Rule" id="MF_00279"/>
    </source>
</evidence>
<feature type="binding site" evidence="4">
    <location>
        <position position="30"/>
    </location>
    <ligand>
        <name>3-amino-2-oxopropyl phosphate</name>
        <dbReference type="ChEBI" id="CHEBI:57279"/>
    </ligand>
</feature>
<feature type="binding site" evidence="4">
    <location>
        <position position="73"/>
    </location>
    <ligand>
        <name>1-deoxy-D-xylulose 5-phosphate</name>
        <dbReference type="ChEBI" id="CHEBI:57792"/>
    </ligand>
</feature>
<dbReference type="Gene3D" id="3.20.20.70">
    <property type="entry name" value="Aldolase class I"/>
    <property type="match status" value="1"/>
</dbReference>
<dbReference type="NCBIfam" id="NF003626">
    <property type="entry name" value="PRK05265.1-4"/>
    <property type="match status" value="1"/>
</dbReference>
<dbReference type="PANTHER" id="PTHR30456:SF0">
    <property type="entry name" value="PYRIDOXINE 5'-PHOSPHATE SYNTHASE"/>
    <property type="match status" value="1"/>
</dbReference>
<feature type="active site" description="Proton donor" evidence="4">
    <location>
        <position position="223"/>
    </location>
</feature>
<feature type="binding site" evidence="4">
    <location>
        <position position="131"/>
    </location>
    <ligand>
        <name>1-deoxy-D-xylulose 5-phosphate</name>
        <dbReference type="ChEBI" id="CHEBI:57792"/>
    </ligand>
</feature>
<comment type="caution">
    <text evidence="4">Lacks conserved residue(s) required for the propagation of feature annotation.</text>
</comment>
<dbReference type="PANTHER" id="PTHR30456">
    <property type="entry name" value="PYRIDOXINE 5'-PHOSPHATE SYNTHASE"/>
    <property type="match status" value="1"/>
</dbReference>
<comment type="caution">
    <text evidence="5">The sequence shown here is derived from an EMBL/GenBank/DDBJ whole genome shotgun (WGS) entry which is preliminary data.</text>
</comment>
<dbReference type="InterPro" id="IPR036130">
    <property type="entry name" value="Pyridoxine-5'_phos_synth"/>
</dbReference>
<dbReference type="Pfam" id="PF03740">
    <property type="entry name" value="PdxJ"/>
    <property type="match status" value="1"/>
</dbReference>
<gene>
    <name evidence="4 5" type="primary">pdxJ</name>
    <name evidence="5" type="ORF">GCM10011505_16740</name>
</gene>
<evidence type="ECO:0000313" key="6">
    <source>
        <dbReference type="Proteomes" id="UP000603352"/>
    </source>
</evidence>
<evidence type="ECO:0000256" key="3">
    <source>
        <dbReference type="ARBA" id="ARBA00023096"/>
    </source>
</evidence>
<dbReference type="EMBL" id="BMDZ01000014">
    <property type="protein sequence ID" value="GGB35936.1"/>
    <property type="molecule type" value="Genomic_DNA"/>
</dbReference>
<comment type="subcellular location">
    <subcellularLocation>
        <location evidence="4">Cytoplasm</location>
    </subcellularLocation>
</comment>
<feature type="binding site" evidence="4">
    <location>
        <begin position="246"/>
        <end position="247"/>
    </location>
    <ligand>
        <name>3-amino-2-oxopropyl phosphate</name>
        <dbReference type="ChEBI" id="CHEBI:57279"/>
    </ligand>
</feature>
<feature type="active site" description="Proton acceptor" evidence="4">
    <location>
        <position position="66"/>
    </location>
</feature>
<name>A0ABQ1IEW7_9PROT</name>
<keyword evidence="2 4" id="KW-0808">Transferase</keyword>
<dbReference type="SUPFAM" id="SSF63892">
    <property type="entry name" value="Pyridoxine 5'-phosphate synthase"/>
    <property type="match status" value="1"/>
</dbReference>
<accession>A0ABQ1IEW7</accession>
<comment type="subunit">
    <text evidence="4">Homooctamer; tetramer of dimers.</text>
</comment>
<comment type="function">
    <text evidence="4">Catalyzes the complicated ring closure reaction between the two acyclic compounds 1-deoxy-D-xylulose-5-phosphate (DXP) and 3-amino-2-oxopropyl phosphate (1-amino-acetone-3-phosphate or AAP) to form pyridoxine 5'-phosphate (PNP) and inorganic phosphate.</text>
</comment>
<keyword evidence="1 4" id="KW-0963">Cytoplasm</keyword>
<dbReference type="EC" id="2.6.99.2" evidence="4"/>
<dbReference type="InterPro" id="IPR013785">
    <property type="entry name" value="Aldolase_TIM"/>
</dbReference>
<dbReference type="Proteomes" id="UP000603352">
    <property type="component" value="Unassembled WGS sequence"/>
</dbReference>
<feature type="binding site" evidence="4">
    <location>
        <position position="41"/>
    </location>
    <ligand>
        <name>3-amino-2-oxopropyl phosphate</name>
        <dbReference type="ChEBI" id="CHEBI:57279"/>
    </ligand>
</feature>
<proteinExistence type="inferred from homology"/>
<feature type="site" description="Transition state stabilizer" evidence="4">
    <location>
        <position position="182"/>
    </location>
</feature>
<feature type="active site" description="Proton acceptor" evidence="4">
    <location>
        <position position="101"/>
    </location>
</feature>
<evidence type="ECO:0000256" key="2">
    <source>
        <dbReference type="ARBA" id="ARBA00022679"/>
    </source>
</evidence>
<sequence length="272" mass="28760">MLCPAPPVSGTGGAVDLQGTAAMTTKLSVNLNKVALLRNQRDNGYPCVVTTARRVLRAGAHGITIHPRPDQRHIRLGDVDDLAALFASDLPEVIGAEFNIEGYPSEDFAALVNRVRPHQVTLVPDAPGARTSEEGWDFDTRGDELAHGLALVRPSGARIAAFINPDPAAPSKARRLGLDRVEVYTGLYAMAWGTPAFDTTAAPHLAATAAAAEAAGIGMNAGHDLNLANLGDFLHRAPNCLEVSIGHAITAEALDLGWDETVRRYLDILNAG</sequence>
<comment type="pathway">
    <text evidence="4">Cofactor biosynthesis; pyridoxine 5'-phosphate biosynthesis; pyridoxine 5'-phosphate from D-erythrose 4-phosphate: step 5/5.</text>
</comment>
<dbReference type="InterPro" id="IPR004569">
    <property type="entry name" value="PyrdxlP_synth_PdxJ"/>
</dbReference>
<keyword evidence="3 4" id="KW-0664">Pyridoxine biosynthesis</keyword>
<feature type="binding site" evidence="4">
    <location>
        <position position="224"/>
    </location>
    <ligand>
        <name>3-amino-2-oxopropyl phosphate</name>
        <dbReference type="ChEBI" id="CHEBI:57279"/>
    </ligand>
</feature>